<feature type="transmembrane region" description="Helical" evidence="7">
    <location>
        <begin position="74"/>
        <end position="91"/>
    </location>
</feature>
<proteinExistence type="predicted"/>
<dbReference type="GO" id="GO:0006825">
    <property type="term" value="P:copper ion transport"/>
    <property type="evidence" value="ECO:0007669"/>
    <property type="project" value="InterPro"/>
</dbReference>
<comment type="caution">
    <text evidence="9">The sequence shown here is derived from an EMBL/GenBank/DDBJ whole genome shotgun (WGS) entry which is preliminary data.</text>
</comment>
<keyword evidence="3 7" id="KW-0812">Transmembrane</keyword>
<evidence type="ECO:0000313" key="10">
    <source>
        <dbReference type="Proteomes" id="UP000036513"/>
    </source>
</evidence>
<dbReference type="InterPro" id="IPR008457">
    <property type="entry name" value="Cu-R_CopD_dom"/>
</dbReference>
<dbReference type="InterPro" id="IPR032694">
    <property type="entry name" value="CopC/D"/>
</dbReference>
<feature type="transmembrane region" description="Helical" evidence="7">
    <location>
        <begin position="129"/>
        <end position="152"/>
    </location>
</feature>
<dbReference type="Pfam" id="PF05425">
    <property type="entry name" value="CopD"/>
    <property type="match status" value="1"/>
</dbReference>
<sequence length="350" mass="35213">MPGTVPPDPSPIEILTAVLSTLAASLPVAIGIAVAFLAVRDGPVAARIRTLAVPAAVVVAGGAVLQFCTARTPSPGQTAMFAAAVAGLVLLRWRPSPWLAAGTAVAGGLGALVPAMPSSLAGLPRALLTATHILGALIWVGGLIVLAAAGLLSRRDRGDVPAAHDWARTWERFSVLALWCVGAMIVSGAWLAWTHVGSPAQLLTTPYGRHLSVKLVLVGALLAAGAYNTRVLLPRIRAAQAGGDTRAAVRIAVHHFPGVVAAEAAVAVAILAVVPFLRGSARTQAGGPAAGPFDLAVFGCGAVLVALTAAALWAGTRVPTRTPGPPRTTEAVRSSAPGPATVPPGRGRTG</sequence>
<evidence type="ECO:0000256" key="1">
    <source>
        <dbReference type="ARBA" id="ARBA00004651"/>
    </source>
</evidence>
<name>A0A0J6VPJ7_9MYCO</name>
<dbReference type="PANTHER" id="PTHR34820">
    <property type="entry name" value="INNER MEMBRANE PROTEIN YEBZ"/>
    <property type="match status" value="1"/>
</dbReference>
<feature type="transmembrane region" description="Helical" evidence="7">
    <location>
        <begin position="51"/>
        <end position="68"/>
    </location>
</feature>
<evidence type="ECO:0000256" key="6">
    <source>
        <dbReference type="SAM" id="MobiDB-lite"/>
    </source>
</evidence>
<keyword evidence="10" id="KW-1185">Reference proteome</keyword>
<evidence type="ECO:0000256" key="5">
    <source>
        <dbReference type="ARBA" id="ARBA00023136"/>
    </source>
</evidence>
<protein>
    <submittedName>
        <fullName evidence="9">Copper resistance protein D</fullName>
    </submittedName>
</protein>
<feature type="domain" description="Copper resistance protein D" evidence="8">
    <location>
        <begin position="168"/>
        <end position="276"/>
    </location>
</feature>
<dbReference type="GO" id="GO:0005886">
    <property type="term" value="C:plasma membrane"/>
    <property type="evidence" value="ECO:0007669"/>
    <property type="project" value="UniProtKB-SubCell"/>
</dbReference>
<evidence type="ECO:0000256" key="3">
    <source>
        <dbReference type="ARBA" id="ARBA00022692"/>
    </source>
</evidence>
<organism evidence="9 10">
    <name type="scientific">Mycolicibacterium chlorophenolicum</name>
    <dbReference type="NCBI Taxonomy" id="37916"/>
    <lineage>
        <taxon>Bacteria</taxon>
        <taxon>Bacillati</taxon>
        <taxon>Actinomycetota</taxon>
        <taxon>Actinomycetes</taxon>
        <taxon>Mycobacteriales</taxon>
        <taxon>Mycobacteriaceae</taxon>
        <taxon>Mycolicibacterium</taxon>
    </lineage>
</organism>
<keyword evidence="2" id="KW-1003">Cell membrane</keyword>
<dbReference type="STRING" id="37916.MCHLDSM_04475"/>
<feature type="transmembrane region" description="Helical" evidence="7">
    <location>
        <begin position="253"/>
        <end position="275"/>
    </location>
</feature>
<reference evidence="9 10" key="1">
    <citation type="journal article" date="2015" name="Genome Biol. Evol.">
        <title>Characterization of Three Mycobacterium spp. with Potential Use in Bioremediation by Genome Sequencing and Comparative Genomics.</title>
        <authorList>
            <person name="Das S."/>
            <person name="Pettersson B.M."/>
            <person name="Behra P.R."/>
            <person name="Ramesh M."/>
            <person name="Dasgupta S."/>
            <person name="Bhattacharya A."/>
            <person name="Kirsebom L.A."/>
        </authorList>
    </citation>
    <scope>NUCLEOTIDE SEQUENCE [LARGE SCALE GENOMIC DNA]</scope>
    <source>
        <strain evidence="9 10">DSM 43826</strain>
    </source>
</reference>
<feature type="transmembrane region" description="Helical" evidence="7">
    <location>
        <begin position="295"/>
        <end position="314"/>
    </location>
</feature>
<gene>
    <name evidence="9" type="ORF">MCHLDSM_04475</name>
</gene>
<evidence type="ECO:0000256" key="7">
    <source>
        <dbReference type="SAM" id="Phobius"/>
    </source>
</evidence>
<keyword evidence="5 7" id="KW-0472">Membrane</keyword>
<evidence type="ECO:0000256" key="2">
    <source>
        <dbReference type="ARBA" id="ARBA00022475"/>
    </source>
</evidence>
<feature type="transmembrane region" description="Helical" evidence="7">
    <location>
        <begin position="213"/>
        <end position="233"/>
    </location>
</feature>
<comment type="subcellular location">
    <subcellularLocation>
        <location evidence="1">Cell membrane</location>
        <topology evidence="1">Multi-pass membrane protein</topology>
    </subcellularLocation>
</comment>
<evidence type="ECO:0000259" key="8">
    <source>
        <dbReference type="Pfam" id="PF05425"/>
    </source>
</evidence>
<feature type="transmembrane region" description="Helical" evidence="7">
    <location>
        <begin position="98"/>
        <end position="117"/>
    </location>
</feature>
<feature type="region of interest" description="Disordered" evidence="6">
    <location>
        <begin position="317"/>
        <end position="350"/>
    </location>
</feature>
<feature type="transmembrane region" description="Helical" evidence="7">
    <location>
        <begin position="173"/>
        <end position="193"/>
    </location>
</feature>
<keyword evidence="4 7" id="KW-1133">Transmembrane helix</keyword>
<feature type="transmembrane region" description="Helical" evidence="7">
    <location>
        <begin position="12"/>
        <end position="39"/>
    </location>
</feature>
<dbReference type="PANTHER" id="PTHR34820:SF4">
    <property type="entry name" value="INNER MEMBRANE PROTEIN YEBZ"/>
    <property type="match status" value="1"/>
</dbReference>
<dbReference type="AlphaFoldDB" id="A0A0J6VPJ7"/>
<accession>A0A0J6VPJ7</accession>
<evidence type="ECO:0000313" key="9">
    <source>
        <dbReference type="EMBL" id="KMO71393.1"/>
    </source>
</evidence>
<dbReference type="Proteomes" id="UP000036513">
    <property type="component" value="Unassembled WGS sequence"/>
</dbReference>
<dbReference type="EMBL" id="JYNL01000054">
    <property type="protein sequence ID" value="KMO71393.1"/>
    <property type="molecule type" value="Genomic_DNA"/>
</dbReference>
<evidence type="ECO:0000256" key="4">
    <source>
        <dbReference type="ARBA" id="ARBA00022989"/>
    </source>
</evidence>